<organism evidence="2 3">
    <name type="scientific">Ameca splendens</name>
    <dbReference type="NCBI Taxonomy" id="208324"/>
    <lineage>
        <taxon>Eukaryota</taxon>
        <taxon>Metazoa</taxon>
        <taxon>Chordata</taxon>
        <taxon>Craniata</taxon>
        <taxon>Vertebrata</taxon>
        <taxon>Euteleostomi</taxon>
        <taxon>Actinopterygii</taxon>
        <taxon>Neopterygii</taxon>
        <taxon>Teleostei</taxon>
        <taxon>Neoteleostei</taxon>
        <taxon>Acanthomorphata</taxon>
        <taxon>Ovalentaria</taxon>
        <taxon>Atherinomorphae</taxon>
        <taxon>Cyprinodontiformes</taxon>
        <taxon>Goodeidae</taxon>
        <taxon>Ameca</taxon>
    </lineage>
</organism>
<dbReference type="EMBL" id="JAHRIP010001025">
    <property type="protein sequence ID" value="MEQ2279984.1"/>
    <property type="molecule type" value="Genomic_DNA"/>
</dbReference>
<accession>A0ABV0XEU5</accession>
<proteinExistence type="predicted"/>
<evidence type="ECO:0000256" key="1">
    <source>
        <dbReference type="SAM" id="MobiDB-lite"/>
    </source>
</evidence>
<reference evidence="2 3" key="1">
    <citation type="submission" date="2021-06" db="EMBL/GenBank/DDBJ databases">
        <authorList>
            <person name="Palmer J.M."/>
        </authorList>
    </citation>
    <scope>NUCLEOTIDE SEQUENCE [LARGE SCALE GENOMIC DNA]</scope>
    <source>
        <strain evidence="2 3">AS_MEX2019</strain>
        <tissue evidence="2">Muscle</tissue>
    </source>
</reference>
<evidence type="ECO:0000313" key="3">
    <source>
        <dbReference type="Proteomes" id="UP001469553"/>
    </source>
</evidence>
<evidence type="ECO:0000313" key="2">
    <source>
        <dbReference type="EMBL" id="MEQ2279984.1"/>
    </source>
</evidence>
<feature type="region of interest" description="Disordered" evidence="1">
    <location>
        <begin position="36"/>
        <end position="72"/>
    </location>
</feature>
<name>A0ABV0XEU5_9TELE</name>
<gene>
    <name evidence="2" type="ORF">AMECASPLE_014873</name>
</gene>
<comment type="caution">
    <text evidence="2">The sequence shown here is derived from an EMBL/GenBank/DDBJ whole genome shotgun (WGS) entry which is preliminary data.</text>
</comment>
<keyword evidence="3" id="KW-1185">Reference proteome</keyword>
<protein>
    <submittedName>
        <fullName evidence="2">Uncharacterized protein</fullName>
    </submittedName>
</protein>
<sequence>MFSNTILLEAVTGTWIRCGPKEMNRENQQCVRRLREERLNKQADPGTKSPPLKDMWQQNPLNPHPYPSTPLTLPTETHQLFLTPWMWSQEKQRWRRRGRKF</sequence>
<dbReference type="Proteomes" id="UP001469553">
    <property type="component" value="Unassembled WGS sequence"/>
</dbReference>